<keyword evidence="3" id="KW-1185">Reference proteome</keyword>
<accession>A0ABU9V991</accession>
<keyword evidence="1" id="KW-0472">Membrane</keyword>
<evidence type="ECO:0000256" key="1">
    <source>
        <dbReference type="SAM" id="Phobius"/>
    </source>
</evidence>
<name>A0ABU9V991_9ENTR</name>
<sequence length="103" mass="11688">MIAWLFLHLSGLGYLLILLLPFLGSQIFFIAHRLPGLSGIKIRDWYLILSLISFLGVKAIVVDSGGPERSVISYGIRYWMWVSATFLMMMGLPIEMKIAKKEN</sequence>
<dbReference type="Proteomes" id="UP001411173">
    <property type="component" value="Unassembled WGS sequence"/>
</dbReference>
<feature type="transmembrane region" description="Helical" evidence="1">
    <location>
        <begin position="12"/>
        <end position="32"/>
    </location>
</feature>
<evidence type="ECO:0000313" key="2">
    <source>
        <dbReference type="EMBL" id="MEN0581234.1"/>
    </source>
</evidence>
<comment type="caution">
    <text evidence="2">The sequence shown here is derived from an EMBL/GenBank/DDBJ whole genome shotgun (WGS) entry which is preliminary data.</text>
</comment>
<gene>
    <name evidence="2" type="ORF">AAIG39_19795</name>
</gene>
<feature type="transmembrane region" description="Helical" evidence="1">
    <location>
        <begin position="44"/>
        <end position="62"/>
    </location>
</feature>
<evidence type="ECO:0000313" key="3">
    <source>
        <dbReference type="Proteomes" id="UP001411173"/>
    </source>
</evidence>
<protein>
    <submittedName>
        <fullName evidence="2">Uncharacterized protein</fullName>
    </submittedName>
</protein>
<feature type="transmembrane region" description="Helical" evidence="1">
    <location>
        <begin position="74"/>
        <end position="94"/>
    </location>
</feature>
<organism evidence="2 3">
    <name type="scientific">Phytobacter palmae</name>
    <dbReference type="NCBI Taxonomy" id="1855371"/>
    <lineage>
        <taxon>Bacteria</taxon>
        <taxon>Pseudomonadati</taxon>
        <taxon>Pseudomonadota</taxon>
        <taxon>Gammaproteobacteria</taxon>
        <taxon>Enterobacterales</taxon>
        <taxon>Enterobacteriaceae</taxon>
        <taxon>Phytobacter</taxon>
    </lineage>
</organism>
<proteinExistence type="predicted"/>
<keyword evidence="1" id="KW-0812">Transmembrane</keyword>
<reference evidence="2 3" key="1">
    <citation type="submission" date="2024-02" db="EMBL/GenBank/DDBJ databases">
        <title>Whole genome of MDR Enterobacteriaceae from southern Thailand.</title>
        <authorList>
            <person name="Surachat K."/>
        </authorList>
    </citation>
    <scope>NUCLEOTIDE SEQUENCE [LARGE SCALE GENOMIC DNA]</scope>
    <source>
        <strain evidence="2 3">PSU_29</strain>
    </source>
</reference>
<dbReference type="EMBL" id="JBCIVJ010000018">
    <property type="protein sequence ID" value="MEN0581234.1"/>
    <property type="molecule type" value="Genomic_DNA"/>
</dbReference>
<keyword evidence="1" id="KW-1133">Transmembrane helix</keyword>
<dbReference type="RefSeq" id="WP_343194556.1">
    <property type="nucleotide sequence ID" value="NZ_JBCIVJ010000018.1"/>
</dbReference>